<feature type="domain" description="Glycosyl transferase family 1" evidence="1">
    <location>
        <begin position="213"/>
        <end position="374"/>
    </location>
</feature>
<dbReference type="CDD" id="cd03801">
    <property type="entry name" value="GT4_PimA-like"/>
    <property type="match status" value="1"/>
</dbReference>
<evidence type="ECO:0000259" key="1">
    <source>
        <dbReference type="Pfam" id="PF00534"/>
    </source>
</evidence>
<dbReference type="Pfam" id="PF00534">
    <property type="entry name" value="Glycos_transf_1"/>
    <property type="match status" value="1"/>
</dbReference>
<dbReference type="PANTHER" id="PTHR12526">
    <property type="entry name" value="GLYCOSYLTRANSFERASE"/>
    <property type="match status" value="1"/>
</dbReference>
<sequence>MRLAVIVTEYPKFTETFILRDVMKFLESGADVRLYHLAPYNSSEVLHEFARPTRAIARHVGLVSPRTLASFTAGLGRLAGPLTVIGAQQGGKPVLAGKSAVVSVAASAIARELADWGADHVHAEFAGHPATAAWVIHRLTGIPYSVSCRAHDIFRTQRLLAEKLGEAAFVRTISNFGRAFLASHVRGLRAEDIQVIHSSVDVESIPQLGPPSQDGPFHVVYVGSLQVRKGVDVLLRALAATDIPDWRCSLAGDGPERAELEALAADLGLRERVRFLGKQDFAAVSTLYESANVIAVPSVIGPAGRTEGIPNVAIEGLAFQRPVISTNVSGIPELIRPGETGFLIEPGSVADLLRALEDVQANPAAAYAIARQGRRLVEEEFSLAANARRQLDLFRTHSAAALGRAAE</sequence>
<dbReference type="RefSeq" id="WP_222509003.1">
    <property type="nucleotide sequence ID" value="NZ_JAHVJA010000007.1"/>
</dbReference>
<evidence type="ECO:0000313" key="2">
    <source>
        <dbReference type="EMBL" id="MBY6140869.1"/>
    </source>
</evidence>
<reference evidence="2 3" key="1">
    <citation type="submission" date="2021-06" db="EMBL/GenBank/DDBJ databases">
        <title>50 bacteria genomes isolated from Dapeng, Shenzhen, China.</title>
        <authorList>
            <person name="Zheng W."/>
            <person name="Yu S."/>
            <person name="Huang Y."/>
        </authorList>
    </citation>
    <scope>NUCLEOTIDE SEQUENCE [LARGE SCALE GENOMIC DNA]</scope>
    <source>
        <strain evidence="2 3">DP1N14-2</strain>
    </source>
</reference>
<gene>
    <name evidence="2" type="ORF">KUV26_15630</name>
</gene>
<dbReference type="PANTHER" id="PTHR12526:SF635">
    <property type="entry name" value="GLYCOSYL TRANSFERASE GROUP 1"/>
    <property type="match status" value="1"/>
</dbReference>
<comment type="caution">
    <text evidence="2">The sequence shown here is derived from an EMBL/GenBank/DDBJ whole genome shotgun (WGS) entry which is preliminary data.</text>
</comment>
<name>A0ABS7NI28_9RHOB</name>
<dbReference type="SUPFAM" id="SSF53756">
    <property type="entry name" value="UDP-Glycosyltransferase/glycogen phosphorylase"/>
    <property type="match status" value="1"/>
</dbReference>
<dbReference type="EMBL" id="JAHVJA010000007">
    <property type="protein sequence ID" value="MBY6140869.1"/>
    <property type="molecule type" value="Genomic_DNA"/>
</dbReference>
<keyword evidence="3" id="KW-1185">Reference proteome</keyword>
<accession>A0ABS7NI28</accession>
<dbReference type="Proteomes" id="UP000766629">
    <property type="component" value="Unassembled WGS sequence"/>
</dbReference>
<dbReference type="InterPro" id="IPR001296">
    <property type="entry name" value="Glyco_trans_1"/>
</dbReference>
<dbReference type="Gene3D" id="3.40.50.2000">
    <property type="entry name" value="Glycogen Phosphorylase B"/>
    <property type="match status" value="2"/>
</dbReference>
<evidence type="ECO:0000313" key="3">
    <source>
        <dbReference type="Proteomes" id="UP000766629"/>
    </source>
</evidence>
<proteinExistence type="predicted"/>
<protein>
    <submittedName>
        <fullName evidence="2">Glycosyltransferase family 4 protein</fullName>
    </submittedName>
</protein>
<organism evidence="2 3">
    <name type="scientific">Leisingera daeponensis</name>
    <dbReference type="NCBI Taxonomy" id="405746"/>
    <lineage>
        <taxon>Bacteria</taxon>
        <taxon>Pseudomonadati</taxon>
        <taxon>Pseudomonadota</taxon>
        <taxon>Alphaproteobacteria</taxon>
        <taxon>Rhodobacterales</taxon>
        <taxon>Roseobacteraceae</taxon>
        <taxon>Leisingera</taxon>
    </lineage>
</organism>